<dbReference type="GeneID" id="29124797"/>
<proteinExistence type="predicted"/>
<organism evidence="1 2">
    <name type="scientific">Arthrobacter phage KellEzio</name>
    <dbReference type="NCBI Taxonomy" id="1796995"/>
    <lineage>
        <taxon>Viruses</taxon>
        <taxon>Duplodnaviria</taxon>
        <taxon>Heunggongvirae</taxon>
        <taxon>Uroviricota</taxon>
        <taxon>Caudoviricetes</taxon>
        <taxon>Kelleziovirus</taxon>
        <taxon>Kelleziovirus kellezzio</taxon>
    </lineage>
</organism>
<gene>
    <name evidence="1" type="primary">85</name>
    <name evidence="1" type="ORF">KELLEZIO_85</name>
</gene>
<evidence type="ECO:0000313" key="1">
    <source>
        <dbReference type="EMBL" id="AMM44255.1"/>
    </source>
</evidence>
<dbReference type="Proteomes" id="UP000201386">
    <property type="component" value="Segment"/>
</dbReference>
<accession>A0A140G6H0</accession>
<keyword evidence="2" id="KW-1185">Reference proteome</keyword>
<name>A0A140G6H0_9CAUD</name>
<protein>
    <submittedName>
        <fullName evidence="1">Uncharacterized protein</fullName>
    </submittedName>
</protein>
<dbReference type="EMBL" id="KU647626">
    <property type="protein sequence ID" value="AMM44255.1"/>
    <property type="molecule type" value="Genomic_DNA"/>
</dbReference>
<evidence type="ECO:0000313" key="2">
    <source>
        <dbReference type="Proteomes" id="UP000201386"/>
    </source>
</evidence>
<sequence>MAKELKVYGYQYFRNGKQTREVIAAYSAAEVRRRTGLSRRDWYRAAGETGNPEHRAMALAKPGTVFWCEHGRLYRDPEWHEIKTTDDKAKGSTNENP</sequence>
<dbReference type="RefSeq" id="YP_009301342.1">
    <property type="nucleotide sequence ID" value="NC_031231.1"/>
</dbReference>
<dbReference type="KEGG" id="vg:29124797"/>
<reference evidence="1 2" key="1">
    <citation type="submission" date="2016-02" db="EMBL/GenBank/DDBJ databases">
        <authorList>
            <person name="Lynch K.C."/>
            <person name="Doan M."/>
            <person name="Paisley J.T."/>
            <person name="Allen K.G."/>
            <person name="Gaffney B.L."/>
            <person name="Rinehart C.A."/>
            <person name="King R.A."/>
            <person name="Staples A."/>
            <person name="Bowman C.A."/>
            <person name="Russell D.A."/>
            <person name="Pope W.H."/>
            <person name="Jacobs-Sera D."/>
            <person name="Hendrix R.W."/>
            <person name="Hatfull G.F."/>
        </authorList>
    </citation>
    <scope>NUCLEOTIDE SEQUENCE [LARGE SCALE GENOMIC DNA]</scope>
</reference>